<proteinExistence type="predicted"/>
<keyword evidence="4" id="KW-1185">Reference proteome</keyword>
<feature type="region of interest" description="Disordered" evidence="1">
    <location>
        <begin position="28"/>
        <end position="61"/>
    </location>
</feature>
<dbReference type="PANTHER" id="PTHR11819:SF195">
    <property type="entry name" value="SODIUM_GLUCOSE COTRANSPORTER 4"/>
    <property type="match status" value="1"/>
</dbReference>
<feature type="compositionally biased region" description="Polar residues" evidence="1">
    <location>
        <begin position="51"/>
        <end position="61"/>
    </location>
</feature>
<evidence type="ECO:0000256" key="2">
    <source>
        <dbReference type="SAM" id="Phobius"/>
    </source>
</evidence>
<evidence type="ECO:0000256" key="1">
    <source>
        <dbReference type="SAM" id="MobiDB-lite"/>
    </source>
</evidence>
<evidence type="ECO:0000313" key="3">
    <source>
        <dbReference type="EMBL" id="WAQ99186.1"/>
    </source>
</evidence>
<dbReference type="Proteomes" id="UP001164746">
    <property type="component" value="Chromosome 3"/>
</dbReference>
<name>A0ABY7DRF8_MYAAR</name>
<sequence>MVVVSLFTQPRPENKLFRVTWWTRHAVPEPELTDDENETEATHPGQMEIQEPTQNDEASSRFSCTNLSRYMRNWLCGTSDQPEKYISPEEKAEIRRKLTSLEHNSKWGRVLNVSAVALATATAFLLGYFG</sequence>
<keyword evidence="2" id="KW-0472">Membrane</keyword>
<feature type="transmembrane region" description="Helical" evidence="2">
    <location>
        <begin position="110"/>
        <end position="129"/>
    </location>
</feature>
<reference evidence="3" key="1">
    <citation type="submission" date="2022-11" db="EMBL/GenBank/DDBJ databases">
        <title>Centuries of genome instability and evolution in soft-shell clam transmissible cancer (bioRxiv).</title>
        <authorList>
            <person name="Hart S.F.M."/>
            <person name="Yonemitsu M.A."/>
            <person name="Giersch R.M."/>
            <person name="Beal B.F."/>
            <person name="Arriagada G."/>
            <person name="Davis B.W."/>
            <person name="Ostrander E.A."/>
            <person name="Goff S.P."/>
            <person name="Metzger M.J."/>
        </authorList>
    </citation>
    <scope>NUCLEOTIDE SEQUENCE</scope>
    <source>
        <strain evidence="3">MELC-2E11</strain>
        <tissue evidence="3">Siphon/mantle</tissue>
    </source>
</reference>
<dbReference type="EMBL" id="CP111014">
    <property type="protein sequence ID" value="WAQ99186.1"/>
    <property type="molecule type" value="Genomic_DNA"/>
</dbReference>
<accession>A0ABY7DRF8</accession>
<dbReference type="PANTHER" id="PTHR11819">
    <property type="entry name" value="SOLUTE CARRIER FAMILY 5"/>
    <property type="match status" value="1"/>
</dbReference>
<organism evidence="3 4">
    <name type="scientific">Mya arenaria</name>
    <name type="common">Soft-shell clam</name>
    <dbReference type="NCBI Taxonomy" id="6604"/>
    <lineage>
        <taxon>Eukaryota</taxon>
        <taxon>Metazoa</taxon>
        <taxon>Spiralia</taxon>
        <taxon>Lophotrochozoa</taxon>
        <taxon>Mollusca</taxon>
        <taxon>Bivalvia</taxon>
        <taxon>Autobranchia</taxon>
        <taxon>Heteroconchia</taxon>
        <taxon>Euheterodonta</taxon>
        <taxon>Imparidentia</taxon>
        <taxon>Neoheterodontei</taxon>
        <taxon>Myida</taxon>
        <taxon>Myoidea</taxon>
        <taxon>Myidae</taxon>
        <taxon>Mya</taxon>
    </lineage>
</organism>
<keyword evidence="2" id="KW-0812">Transmembrane</keyword>
<gene>
    <name evidence="3" type="ORF">MAR_023559</name>
</gene>
<evidence type="ECO:0000313" key="4">
    <source>
        <dbReference type="Proteomes" id="UP001164746"/>
    </source>
</evidence>
<keyword evidence="2" id="KW-1133">Transmembrane helix</keyword>
<protein>
    <submittedName>
        <fullName evidence="3">SC5A9-like protein</fullName>
    </submittedName>
</protein>